<dbReference type="InterPro" id="IPR003661">
    <property type="entry name" value="HisK_dim/P_dom"/>
</dbReference>
<sequence length="842" mass="98534">MLDLNDQQVIESIYKDDSEQDLTQTLENANKQKNLPQFTSSYKNNLLYPQNAITEEEQKYPISPRITNRNQLNSYINFNDIKSRDPLANEFDFQQKDSQHFQPFNNDPFQEQTSQFSYLNQSFIQNQQDFNIFEFLEYLQEGVLILEMQENPFTSQKEKDLIQYSYVNQSFQQLFNMSNEKSSLTNTLILQILKSTNILSSNDSKKIGNSIKNTNNNKINIANSIGLAFQLQSQLKDEKQNCSSSTLYKLLENKTANTIREKFKKRQQKKNFEEKYNCQVTYEDYDYTFQVYVYINENFKKKNTPFNSENTTSQFSKQQYFLIFYDISKDIQIQKLTENSKNQDKLLANVSHEIKNPVFGILSYIENAYKIINDNNNIDNQYLTTQKSNEFSSKKQLETPKLDKKQTINNNCKNQHKTKEEKIYKLKKQFQEIENITYMLQFLVNDIRDFELVSRNKLQLFPIKMDIFQCIQEVFNMMKLQFDKKSIKFKVDSNLGQTYNVITDNIRLKQILINLISNAIKYSNHRGIITIKVFEEKDGIQASTFNLNPKKEQQQILKIQVKDNGKGIPEENKKKLFQEFSTFDQNTKSYGVGLGLCVVKNLVLALGPQDQVIHVQSTVGLGSTFSFCIYKNLEILQKKDKQSQKSQIKIDKHRISLPKQSLQLEGMPLNSQNNYIYTEKFIKKQKLNEKKQKSLQILLKNTIQNILIIDDTEFILNSQKQIIKEITQNSEINIWDAENGEQALEIIKSDPKQKIELVIVDKQMTGMDGFETAKNIKQHNSFIKIILCTADNMLQPSIEKNCTYIDTIVTKPLTFANFYDCLVSIFDHQSSTKDDDYKNIQI</sequence>
<comment type="caution">
    <text evidence="9">The sequence shown here is derived from an EMBL/GenBank/DDBJ whole genome shotgun (WGS) entry which is preliminary data.</text>
</comment>
<feature type="domain" description="Histidine kinase" evidence="7">
    <location>
        <begin position="349"/>
        <end position="633"/>
    </location>
</feature>
<keyword evidence="10" id="KW-1185">Reference proteome</keyword>
<evidence type="ECO:0000259" key="7">
    <source>
        <dbReference type="PROSITE" id="PS50109"/>
    </source>
</evidence>
<keyword evidence="4" id="KW-0808">Transferase</keyword>
<keyword evidence="5 9" id="KW-0418">Kinase</keyword>
<dbReference type="SUPFAM" id="SSF47384">
    <property type="entry name" value="Homodimeric domain of signal transducing histidine kinase"/>
    <property type="match status" value="1"/>
</dbReference>
<dbReference type="PANTHER" id="PTHR43047">
    <property type="entry name" value="TWO-COMPONENT HISTIDINE PROTEIN KINASE"/>
    <property type="match status" value="1"/>
</dbReference>
<dbReference type="Pfam" id="PF02518">
    <property type="entry name" value="HATPase_c"/>
    <property type="match status" value="1"/>
</dbReference>
<dbReference type="PANTHER" id="PTHR43047:SF64">
    <property type="entry name" value="HISTIDINE KINASE CONTAINING CHEY-HOMOLOGOUS RECEIVER DOMAIN AND PAS DOMAIN-RELATED"/>
    <property type="match status" value="1"/>
</dbReference>
<dbReference type="PRINTS" id="PR00344">
    <property type="entry name" value="BCTRLSENSOR"/>
</dbReference>
<dbReference type="PROSITE" id="PS50109">
    <property type="entry name" value="HIS_KIN"/>
    <property type="match status" value="1"/>
</dbReference>
<dbReference type="InterPro" id="IPR036097">
    <property type="entry name" value="HisK_dim/P_sf"/>
</dbReference>
<dbReference type="CDD" id="cd00082">
    <property type="entry name" value="HisKA"/>
    <property type="match status" value="1"/>
</dbReference>
<dbReference type="EMBL" id="LDAU01000109">
    <property type="protein sequence ID" value="KRX05339.1"/>
    <property type="molecule type" value="Genomic_DNA"/>
</dbReference>
<keyword evidence="3 6" id="KW-0597">Phosphoprotein</keyword>
<feature type="modified residue" description="4-aspartylphosphate" evidence="6">
    <location>
        <position position="761"/>
    </location>
</feature>
<reference evidence="9 10" key="1">
    <citation type="journal article" date="2015" name="Sci. Rep.">
        <title>Genome of the facultative scuticociliatosis pathogen Pseudocohnilembus persalinus provides insight into its virulence through horizontal gene transfer.</title>
        <authorList>
            <person name="Xiong J."/>
            <person name="Wang G."/>
            <person name="Cheng J."/>
            <person name="Tian M."/>
            <person name="Pan X."/>
            <person name="Warren A."/>
            <person name="Jiang C."/>
            <person name="Yuan D."/>
            <person name="Miao W."/>
        </authorList>
    </citation>
    <scope>NUCLEOTIDE SEQUENCE [LARGE SCALE GENOMIC DNA]</scope>
    <source>
        <strain evidence="9">36N120E</strain>
    </source>
</reference>
<evidence type="ECO:0000313" key="9">
    <source>
        <dbReference type="EMBL" id="KRX05339.1"/>
    </source>
</evidence>
<dbReference type="SMART" id="SM00448">
    <property type="entry name" value="REC"/>
    <property type="match status" value="1"/>
</dbReference>
<dbReference type="Gene3D" id="3.40.50.2300">
    <property type="match status" value="1"/>
</dbReference>
<evidence type="ECO:0000256" key="2">
    <source>
        <dbReference type="ARBA" id="ARBA00012438"/>
    </source>
</evidence>
<dbReference type="SUPFAM" id="SSF52172">
    <property type="entry name" value="CheY-like"/>
    <property type="match status" value="1"/>
</dbReference>
<dbReference type="CDD" id="cd00075">
    <property type="entry name" value="HATPase"/>
    <property type="match status" value="1"/>
</dbReference>
<evidence type="ECO:0000256" key="1">
    <source>
        <dbReference type="ARBA" id="ARBA00000085"/>
    </source>
</evidence>
<feature type="domain" description="Response regulatory" evidence="8">
    <location>
        <begin position="705"/>
        <end position="826"/>
    </location>
</feature>
<dbReference type="GO" id="GO:0000155">
    <property type="term" value="F:phosphorelay sensor kinase activity"/>
    <property type="evidence" value="ECO:0007669"/>
    <property type="project" value="InterPro"/>
</dbReference>
<evidence type="ECO:0000259" key="8">
    <source>
        <dbReference type="PROSITE" id="PS50110"/>
    </source>
</evidence>
<dbReference type="SUPFAM" id="SSF55874">
    <property type="entry name" value="ATPase domain of HSP90 chaperone/DNA topoisomerase II/histidine kinase"/>
    <property type="match status" value="1"/>
</dbReference>
<name>A0A0V0QT41_PSEPJ</name>
<dbReference type="InParanoid" id="A0A0V0QT41"/>
<comment type="catalytic activity">
    <reaction evidence="1">
        <text>ATP + protein L-histidine = ADP + protein N-phospho-L-histidine.</text>
        <dbReference type="EC" id="2.7.13.3"/>
    </reaction>
</comment>
<dbReference type="InterPro" id="IPR036890">
    <property type="entry name" value="HATPase_C_sf"/>
</dbReference>
<proteinExistence type="predicted"/>
<dbReference type="CDD" id="cd17546">
    <property type="entry name" value="REC_hyHK_CKI1_RcsC-like"/>
    <property type="match status" value="1"/>
</dbReference>
<evidence type="ECO:0000256" key="6">
    <source>
        <dbReference type="PROSITE-ProRule" id="PRU00169"/>
    </source>
</evidence>
<dbReference type="InterPro" id="IPR001789">
    <property type="entry name" value="Sig_transdc_resp-reg_receiver"/>
</dbReference>
<dbReference type="OMA" id="TINNNCK"/>
<evidence type="ECO:0000256" key="3">
    <source>
        <dbReference type="ARBA" id="ARBA00022553"/>
    </source>
</evidence>
<dbReference type="PROSITE" id="PS50110">
    <property type="entry name" value="RESPONSE_REGULATORY"/>
    <property type="match status" value="1"/>
</dbReference>
<accession>A0A0V0QT41</accession>
<dbReference type="InterPro" id="IPR003594">
    <property type="entry name" value="HATPase_dom"/>
</dbReference>
<evidence type="ECO:0000256" key="5">
    <source>
        <dbReference type="ARBA" id="ARBA00022777"/>
    </source>
</evidence>
<organism evidence="9 10">
    <name type="scientific">Pseudocohnilembus persalinus</name>
    <name type="common">Ciliate</name>
    <dbReference type="NCBI Taxonomy" id="266149"/>
    <lineage>
        <taxon>Eukaryota</taxon>
        <taxon>Sar</taxon>
        <taxon>Alveolata</taxon>
        <taxon>Ciliophora</taxon>
        <taxon>Intramacronucleata</taxon>
        <taxon>Oligohymenophorea</taxon>
        <taxon>Scuticociliatia</taxon>
        <taxon>Philasterida</taxon>
        <taxon>Pseudocohnilembidae</taxon>
        <taxon>Pseudocohnilembus</taxon>
    </lineage>
</organism>
<dbReference type="Proteomes" id="UP000054937">
    <property type="component" value="Unassembled WGS sequence"/>
</dbReference>
<dbReference type="OrthoDB" id="60033at2759"/>
<dbReference type="InterPro" id="IPR011006">
    <property type="entry name" value="CheY-like_superfamily"/>
</dbReference>
<evidence type="ECO:0000256" key="4">
    <source>
        <dbReference type="ARBA" id="ARBA00022679"/>
    </source>
</evidence>
<dbReference type="EC" id="2.7.13.3" evidence="2"/>
<dbReference type="Gene3D" id="3.30.565.10">
    <property type="entry name" value="Histidine kinase-like ATPase, C-terminal domain"/>
    <property type="match status" value="1"/>
</dbReference>
<evidence type="ECO:0000313" key="10">
    <source>
        <dbReference type="Proteomes" id="UP000054937"/>
    </source>
</evidence>
<protein>
    <recommendedName>
        <fullName evidence="2">histidine kinase</fullName>
        <ecNumber evidence="2">2.7.13.3</ecNumber>
    </recommendedName>
</protein>
<dbReference type="SMART" id="SM00387">
    <property type="entry name" value="HATPase_c"/>
    <property type="match status" value="1"/>
</dbReference>
<dbReference type="InterPro" id="IPR004358">
    <property type="entry name" value="Sig_transdc_His_kin-like_C"/>
</dbReference>
<dbReference type="Pfam" id="PF00072">
    <property type="entry name" value="Response_reg"/>
    <property type="match status" value="1"/>
</dbReference>
<dbReference type="InterPro" id="IPR005467">
    <property type="entry name" value="His_kinase_dom"/>
</dbReference>
<dbReference type="Gene3D" id="1.10.287.130">
    <property type="match status" value="1"/>
</dbReference>
<dbReference type="AlphaFoldDB" id="A0A0V0QT41"/>
<gene>
    <name evidence="9" type="ORF">PPERSA_00640</name>
</gene>